<dbReference type="OrthoDB" id="630188at2759"/>
<dbReference type="CDD" id="cd07379">
    <property type="entry name" value="MPP_239FB"/>
    <property type="match status" value="1"/>
</dbReference>
<dbReference type="PANTHER" id="PTHR12905:SF0">
    <property type="entry name" value="CALCINEURIN-LIKE PHOSPHOESTERASE DOMAIN-CONTAINING PROTEIN"/>
    <property type="match status" value="1"/>
</dbReference>
<proteinExistence type="predicted"/>
<protein>
    <recommendedName>
        <fullName evidence="1">Calcineurin-like phosphoesterase domain-containing protein</fullName>
    </recommendedName>
</protein>
<organism evidence="2 3">
    <name type="scientific">Wallemia hederae</name>
    <dbReference type="NCBI Taxonomy" id="1540922"/>
    <lineage>
        <taxon>Eukaryota</taxon>
        <taxon>Fungi</taxon>
        <taxon>Dikarya</taxon>
        <taxon>Basidiomycota</taxon>
        <taxon>Wallemiomycotina</taxon>
        <taxon>Wallemiomycetes</taxon>
        <taxon>Wallemiales</taxon>
        <taxon>Wallemiaceae</taxon>
        <taxon>Wallemia</taxon>
    </lineage>
</organism>
<evidence type="ECO:0000313" key="3">
    <source>
        <dbReference type="Proteomes" id="UP000310189"/>
    </source>
</evidence>
<name>A0A4T0FMS4_9BASI</name>
<dbReference type="InterPro" id="IPR051693">
    <property type="entry name" value="UPF0046_metallophosphoest"/>
</dbReference>
<dbReference type="AlphaFoldDB" id="A0A4T0FMS4"/>
<dbReference type="InterPro" id="IPR029052">
    <property type="entry name" value="Metallo-depent_PP-like"/>
</dbReference>
<dbReference type="Proteomes" id="UP000310189">
    <property type="component" value="Unassembled WGS sequence"/>
</dbReference>
<feature type="domain" description="Calcineurin-like phosphoesterase" evidence="1">
    <location>
        <begin position="30"/>
        <end position="222"/>
    </location>
</feature>
<evidence type="ECO:0000259" key="1">
    <source>
        <dbReference type="Pfam" id="PF00149"/>
    </source>
</evidence>
<gene>
    <name evidence="2" type="ORF">E3P99_01820</name>
</gene>
<dbReference type="GO" id="GO:0016787">
    <property type="term" value="F:hydrolase activity"/>
    <property type="evidence" value="ECO:0007669"/>
    <property type="project" value="InterPro"/>
</dbReference>
<keyword evidence="3" id="KW-1185">Reference proteome</keyword>
<dbReference type="Pfam" id="PF00149">
    <property type="entry name" value="Metallophos"/>
    <property type="match status" value="1"/>
</dbReference>
<dbReference type="SUPFAM" id="SSF56300">
    <property type="entry name" value="Metallo-dependent phosphatases"/>
    <property type="match status" value="1"/>
</dbReference>
<accession>A0A4T0FMS4</accession>
<dbReference type="Gene3D" id="3.60.21.10">
    <property type="match status" value="1"/>
</dbReference>
<evidence type="ECO:0000313" key="2">
    <source>
        <dbReference type="EMBL" id="TIA89917.1"/>
    </source>
</evidence>
<dbReference type="EMBL" id="SPNW01000023">
    <property type="protein sequence ID" value="TIA89917.1"/>
    <property type="molecule type" value="Genomic_DNA"/>
</dbReference>
<sequence>MNSNIVDDKFAVYFKYNVQNLPPKLINSTRFIVLSDTHNRVFSIPDGDILIHAGDLTALYDVNFDITAKWLLACQIKTKVIVAGNHDLMLLRSGKPHSDGSWDVSYTDDYDPQAIDSLCGDIGVSNGLYYLQNTVKQVHSCGRTWRILGSPLYPSRRPTKHTATQALKTVSRFEPMDVLITHGPPHNILDKTQSNLNVGCVELTDALPRLRPKLHVFGHIHESRGCKVVWHDDESYTIHINAANSRVFGRYNGESDHDDDELNAVIVDIVNDY</sequence>
<reference evidence="2 3" key="1">
    <citation type="submission" date="2019-03" db="EMBL/GenBank/DDBJ databases">
        <title>Sequencing 23 genomes of Wallemia ichthyophaga.</title>
        <authorList>
            <person name="Gostincar C."/>
        </authorList>
    </citation>
    <scope>NUCLEOTIDE SEQUENCE [LARGE SCALE GENOMIC DNA]</scope>
    <source>
        <strain evidence="2 3">EXF-5753</strain>
    </source>
</reference>
<dbReference type="InterPro" id="IPR004843">
    <property type="entry name" value="Calcineurin-like_PHP"/>
</dbReference>
<comment type="caution">
    <text evidence="2">The sequence shown here is derived from an EMBL/GenBank/DDBJ whole genome shotgun (WGS) entry which is preliminary data.</text>
</comment>
<dbReference type="PANTHER" id="PTHR12905">
    <property type="entry name" value="METALLOPHOSPHOESTERASE"/>
    <property type="match status" value="1"/>
</dbReference>